<reference evidence="2" key="1">
    <citation type="submission" date="2017-08" db="EMBL/GenBank/DDBJ databases">
        <authorList>
            <person name="Polle J.E."/>
            <person name="Barry K."/>
            <person name="Cushman J."/>
            <person name="Schmutz J."/>
            <person name="Tran D."/>
            <person name="Hathwaick L.T."/>
            <person name="Yim W.C."/>
            <person name="Jenkins J."/>
            <person name="Mckie-Krisberg Z.M."/>
            <person name="Prochnik S."/>
            <person name="Lindquist E."/>
            <person name="Dockter R.B."/>
            <person name="Adam C."/>
            <person name="Molina H."/>
            <person name="Bunkerborg J."/>
            <person name="Jin E."/>
            <person name="Buchheim M."/>
            <person name="Magnuson J."/>
        </authorList>
    </citation>
    <scope>NUCLEOTIDE SEQUENCE</scope>
    <source>
        <strain evidence="2">CCAP 19/18</strain>
    </source>
</reference>
<feature type="compositionally biased region" description="Low complexity" evidence="1">
    <location>
        <begin position="38"/>
        <end position="58"/>
    </location>
</feature>
<accession>A0ABQ7H933</accession>
<sequence length="211" mass="21140">MSVGGGLRTPPSGPSSSEPNGPSEAAQAGLPSTAMSQSGGAVREVRGGAAASAAVPSRLPYLPPHHQARIALQQQQQQRQRQQQQEVLGEGAASSADAPSSSPAIAIPNTSAAAPLAPNQVSASRPTPSQPGPSLALGLPASPQQHHSLTLGAMSPLTSSPDASAASTTPFLVQGMPVVTEAEHPPPAPLATSNTGWDTRPIWDGDGDGEV</sequence>
<proteinExistence type="predicted"/>
<protein>
    <submittedName>
        <fullName evidence="2">Uncharacterized protein</fullName>
    </submittedName>
</protein>
<name>A0ABQ7H933_DUNSA</name>
<feature type="compositionally biased region" description="Low complexity" evidence="1">
    <location>
        <begin position="155"/>
        <end position="170"/>
    </location>
</feature>
<evidence type="ECO:0000313" key="3">
    <source>
        <dbReference type="Proteomes" id="UP000815325"/>
    </source>
</evidence>
<gene>
    <name evidence="2" type="ORF">DUNSADRAFT_17929</name>
</gene>
<feature type="region of interest" description="Disordered" evidence="1">
    <location>
        <begin position="1"/>
        <end position="211"/>
    </location>
</feature>
<comment type="caution">
    <text evidence="2">The sequence shown here is derived from an EMBL/GenBank/DDBJ whole genome shotgun (WGS) entry which is preliminary data.</text>
</comment>
<feature type="compositionally biased region" description="Low complexity" evidence="1">
    <location>
        <begin position="14"/>
        <end position="24"/>
    </location>
</feature>
<organism evidence="2 3">
    <name type="scientific">Dunaliella salina</name>
    <name type="common">Green alga</name>
    <name type="synonym">Protococcus salinus</name>
    <dbReference type="NCBI Taxonomy" id="3046"/>
    <lineage>
        <taxon>Eukaryota</taxon>
        <taxon>Viridiplantae</taxon>
        <taxon>Chlorophyta</taxon>
        <taxon>core chlorophytes</taxon>
        <taxon>Chlorophyceae</taxon>
        <taxon>CS clade</taxon>
        <taxon>Chlamydomonadales</taxon>
        <taxon>Dunaliellaceae</taxon>
        <taxon>Dunaliella</taxon>
    </lineage>
</organism>
<feature type="compositionally biased region" description="Low complexity" evidence="1">
    <location>
        <begin position="73"/>
        <end position="85"/>
    </location>
</feature>
<dbReference type="Proteomes" id="UP000815325">
    <property type="component" value="Unassembled WGS sequence"/>
</dbReference>
<keyword evidence="3" id="KW-1185">Reference proteome</keyword>
<evidence type="ECO:0000313" key="2">
    <source>
        <dbReference type="EMBL" id="KAF5843351.1"/>
    </source>
</evidence>
<evidence type="ECO:0000256" key="1">
    <source>
        <dbReference type="SAM" id="MobiDB-lite"/>
    </source>
</evidence>
<dbReference type="EMBL" id="MU069444">
    <property type="protein sequence ID" value="KAF5843351.1"/>
    <property type="molecule type" value="Genomic_DNA"/>
</dbReference>
<feature type="compositionally biased region" description="Low complexity" evidence="1">
    <location>
        <begin position="92"/>
        <end position="115"/>
    </location>
</feature>